<dbReference type="Pfam" id="PF07878">
    <property type="entry name" value="RHH_5"/>
    <property type="match status" value="1"/>
</dbReference>
<reference evidence="2 3" key="1">
    <citation type="submission" date="2017-06" db="EMBL/GenBank/DDBJ databases">
        <title>Genome sequencing of cyanobaciteial culture collection at National Institute for Environmental Studies (NIES).</title>
        <authorList>
            <person name="Hirose Y."/>
            <person name="Shimura Y."/>
            <person name="Fujisawa T."/>
            <person name="Nakamura Y."/>
            <person name="Kawachi M."/>
        </authorList>
    </citation>
    <scope>NUCLEOTIDE SEQUENCE [LARGE SCALE GENOMIC DNA]</scope>
    <source>
        <strain evidence="2 3">NIES-267</strain>
        <plasmid evidence="3">Plasmid5 dna</plasmid>
    </source>
</reference>
<dbReference type="AlphaFoldDB" id="A0A1Z4M3R6"/>
<evidence type="ECO:0000313" key="2">
    <source>
        <dbReference type="EMBL" id="BAY88021.1"/>
    </source>
</evidence>
<name>A0A1Z4M3R6_9CYAN</name>
<geneLocation type="plasmid" evidence="3">
    <name>Plasmid5 dna</name>
</geneLocation>
<feature type="domain" description="CopG-like ribbon-helix-helix" evidence="1">
    <location>
        <begin position="10"/>
        <end position="51"/>
    </location>
</feature>
<keyword evidence="2" id="KW-0614">Plasmid</keyword>
<dbReference type="OrthoDB" id="465824at2"/>
<sequence>MTNSQNAFMSKRISVVLPDDIGEMVEAMAGDEMRSLSQMGAILIMEAVKARNAEQETLSSKKDKGAA</sequence>
<dbReference type="InterPro" id="IPR012869">
    <property type="entry name" value="RHH_5"/>
</dbReference>
<keyword evidence="3" id="KW-1185">Reference proteome</keyword>
<accession>A0A1Z4M3R6</accession>
<evidence type="ECO:0000313" key="3">
    <source>
        <dbReference type="Proteomes" id="UP000218418"/>
    </source>
</evidence>
<proteinExistence type="predicted"/>
<organism evidence="2 3">
    <name type="scientific">Calothrix parasitica NIES-267</name>
    <dbReference type="NCBI Taxonomy" id="1973488"/>
    <lineage>
        <taxon>Bacteria</taxon>
        <taxon>Bacillati</taxon>
        <taxon>Cyanobacteriota</taxon>
        <taxon>Cyanophyceae</taxon>
        <taxon>Nostocales</taxon>
        <taxon>Calotrichaceae</taxon>
        <taxon>Calothrix</taxon>
    </lineage>
</organism>
<gene>
    <name evidence="2" type="ORF">NIES267_75630</name>
</gene>
<dbReference type="EMBL" id="AP018232">
    <property type="protein sequence ID" value="BAY88021.1"/>
    <property type="molecule type" value="Genomic_DNA"/>
</dbReference>
<protein>
    <recommendedName>
        <fullName evidence="1">CopG-like ribbon-helix-helix domain-containing protein</fullName>
    </recommendedName>
</protein>
<dbReference type="Proteomes" id="UP000218418">
    <property type="component" value="Plasmid plasmid5"/>
</dbReference>
<evidence type="ECO:0000259" key="1">
    <source>
        <dbReference type="Pfam" id="PF07878"/>
    </source>
</evidence>